<sequence length="92" mass="9657">MSSAFTMLGLPYGVGASVRRRLGTAVGTLELGISIKIAAVPQPGVLGTLAIDDATEDHQRECEKVAVAALARSHRGFCEGASIAHRETLLRL</sequence>
<keyword evidence="2" id="KW-1185">Reference proteome</keyword>
<comment type="caution">
    <text evidence="1">The sequence shown here is derived from an EMBL/GenBank/DDBJ whole genome shotgun (WGS) entry which is preliminary data.</text>
</comment>
<dbReference type="AlphaFoldDB" id="A0A5C4IZ38"/>
<gene>
    <name evidence="1" type="ORF">ETD83_39660</name>
</gene>
<reference evidence="1 2" key="1">
    <citation type="submission" date="2019-05" db="EMBL/GenBank/DDBJ databases">
        <title>Draft genome sequence of Actinomadura sp. 14C53.</title>
        <authorList>
            <person name="Saricaoglu S."/>
            <person name="Isik K."/>
        </authorList>
    </citation>
    <scope>NUCLEOTIDE SEQUENCE [LARGE SCALE GENOMIC DNA]</scope>
    <source>
        <strain evidence="1 2">14C53</strain>
    </source>
</reference>
<proteinExistence type="predicted"/>
<evidence type="ECO:0000313" key="2">
    <source>
        <dbReference type="Proteomes" id="UP000309174"/>
    </source>
</evidence>
<organism evidence="1 2">
    <name type="scientific">Actinomadura soli</name>
    <dbReference type="NCBI Taxonomy" id="2508997"/>
    <lineage>
        <taxon>Bacteria</taxon>
        <taxon>Bacillati</taxon>
        <taxon>Actinomycetota</taxon>
        <taxon>Actinomycetes</taxon>
        <taxon>Streptosporangiales</taxon>
        <taxon>Thermomonosporaceae</taxon>
        <taxon>Actinomadura</taxon>
    </lineage>
</organism>
<name>A0A5C4IZ38_9ACTN</name>
<accession>A0A5C4IZ38</accession>
<dbReference type="OrthoDB" id="4059067at2"/>
<dbReference type="EMBL" id="VCKW01000423">
    <property type="protein sequence ID" value="TMQ88346.1"/>
    <property type="molecule type" value="Genomic_DNA"/>
</dbReference>
<dbReference type="Proteomes" id="UP000309174">
    <property type="component" value="Unassembled WGS sequence"/>
</dbReference>
<protein>
    <submittedName>
        <fullName evidence="1">Uncharacterized protein</fullName>
    </submittedName>
</protein>
<evidence type="ECO:0000313" key="1">
    <source>
        <dbReference type="EMBL" id="TMQ88346.1"/>
    </source>
</evidence>